<keyword evidence="13" id="KW-1185">Reference proteome</keyword>
<evidence type="ECO:0000256" key="6">
    <source>
        <dbReference type="ARBA" id="ARBA00022833"/>
    </source>
</evidence>
<evidence type="ECO:0000313" key="14">
    <source>
        <dbReference type="Proteomes" id="UP000290189"/>
    </source>
</evidence>
<dbReference type="InterPro" id="IPR011249">
    <property type="entry name" value="Metalloenz_LuxS/M16"/>
</dbReference>
<dbReference type="PANTHER" id="PTHR11851">
    <property type="entry name" value="METALLOPROTEASE"/>
    <property type="match status" value="1"/>
</dbReference>
<keyword evidence="6" id="KW-0862">Zinc</keyword>
<evidence type="ECO:0000256" key="4">
    <source>
        <dbReference type="ARBA" id="ARBA00022723"/>
    </source>
</evidence>
<dbReference type="Pfam" id="PF05193">
    <property type="entry name" value="Peptidase_M16_C"/>
    <property type="match status" value="1"/>
</dbReference>
<evidence type="ECO:0008006" key="15">
    <source>
        <dbReference type="Google" id="ProtNLM"/>
    </source>
</evidence>
<dbReference type="InterPro" id="IPR050361">
    <property type="entry name" value="MPP/UQCRC_Complex"/>
</dbReference>
<dbReference type="Proteomes" id="UP000290189">
    <property type="component" value="Unassembled WGS sequence"/>
</dbReference>
<name>A0A0G4IGS0_PLABS</name>
<reference evidence="12 14" key="2">
    <citation type="submission" date="2018-03" db="EMBL/GenBank/DDBJ databases">
        <authorList>
            <person name="Fogelqvist J."/>
        </authorList>
    </citation>
    <scope>NUCLEOTIDE SEQUENCE [LARGE SCALE GENOMIC DNA]</scope>
</reference>
<dbReference type="InterPro" id="IPR011765">
    <property type="entry name" value="Pept_M16_N"/>
</dbReference>
<evidence type="ECO:0000313" key="12">
    <source>
        <dbReference type="EMBL" id="SPQ96627.1"/>
    </source>
</evidence>
<protein>
    <recommendedName>
        <fullName evidence="15">Peptidase M16 N-terminal domain-containing protein</fullName>
    </recommendedName>
</protein>
<dbReference type="SUPFAM" id="SSF63411">
    <property type="entry name" value="LuxS/MPP-like metallohydrolase"/>
    <property type="match status" value="2"/>
</dbReference>
<dbReference type="GO" id="GO:0006508">
    <property type="term" value="P:proteolysis"/>
    <property type="evidence" value="ECO:0007669"/>
    <property type="project" value="UniProtKB-KW"/>
</dbReference>
<sequence length="477" mass="52668">MAMLGRQAGRSWARRLLSSHGPTAGVANDASPAAFLQYPQAELSTLKNGVRVVSETSAKHSGTVLIGIRAGSRDEGPDEHGVANFVNGMLLRGSPKLAKGSLAKEIENIGATLGVETDRELTIYYGRVHNKKHVPRLVEIMADTLQHSLEVEGAVEEERRRQLKRSQNAAQSVSNLVLDRLHEAAYREQVLGRTVVGAEEQIRGIDLSRLRAFRDAHHTGDRVVVSGTGCILHDELASLAEKHFSFIPEGSYSNTAEPVTFIGGETRERQDDIGKGHFAIGYSTGGLHSPDTVALRYLTTLLGHYDAAQHDPSLAPLTHFSHSNLITNCTKAGCVDRIVPFNFDYADTGLWGIYVQGGPFDMNEAAYQVTNEITRLCYELDDAQVEMARHTIKTEYFTAASNGLATADRAAREVLNYGRRIHPAEFVNRVDACETDDILECSGRLLQDVDVVVSAYGAVYEFPDYNHVRRRTYWNRY</sequence>
<proteinExistence type="predicted"/>
<feature type="domain" description="Peptidase M16 N-terminal" evidence="9">
    <location>
        <begin position="51"/>
        <end position="197"/>
    </location>
</feature>
<keyword evidence="7" id="KW-0482">Metalloprotease</keyword>
<dbReference type="GO" id="GO:0008237">
    <property type="term" value="F:metallopeptidase activity"/>
    <property type="evidence" value="ECO:0007669"/>
    <property type="project" value="UniProtKB-KW"/>
</dbReference>
<evidence type="ECO:0000256" key="5">
    <source>
        <dbReference type="ARBA" id="ARBA00022801"/>
    </source>
</evidence>
<dbReference type="InterPro" id="IPR007863">
    <property type="entry name" value="Peptidase_M16_C"/>
</dbReference>
<dbReference type="AlphaFoldDB" id="A0A0G4IGS0"/>
<evidence type="ECO:0000256" key="3">
    <source>
        <dbReference type="ARBA" id="ARBA00022670"/>
    </source>
</evidence>
<reference evidence="11 13" key="1">
    <citation type="submission" date="2015-02" db="EMBL/GenBank/DDBJ databases">
        <authorList>
            <person name="Chooi Y.-H."/>
        </authorList>
    </citation>
    <scope>NUCLEOTIDE SEQUENCE [LARGE SCALE GENOMIC DNA]</scope>
    <source>
        <strain evidence="11">E3</strain>
    </source>
</reference>
<dbReference type="EMBL" id="OVEO01000006">
    <property type="protein sequence ID" value="SPQ96627.1"/>
    <property type="molecule type" value="Genomic_DNA"/>
</dbReference>
<evidence type="ECO:0000313" key="13">
    <source>
        <dbReference type="Proteomes" id="UP000039324"/>
    </source>
</evidence>
<keyword evidence="4" id="KW-0479">Metal-binding</keyword>
<dbReference type="EMBL" id="CDSF01000001">
    <property type="protein sequence ID" value="CEO94267.1"/>
    <property type="molecule type" value="Genomic_DNA"/>
</dbReference>
<evidence type="ECO:0000313" key="11">
    <source>
        <dbReference type="EMBL" id="CEO94267.1"/>
    </source>
</evidence>
<evidence type="ECO:0000256" key="2">
    <source>
        <dbReference type="ARBA" id="ARBA00004173"/>
    </source>
</evidence>
<gene>
    <name evidence="11" type="ORF">PBRA_000052</name>
    <name evidence="12" type="ORF">PLBR_LOCUS3842</name>
</gene>
<dbReference type="Gene3D" id="3.30.830.10">
    <property type="entry name" value="Metalloenzyme, LuxS/M16 peptidase-like"/>
    <property type="match status" value="2"/>
</dbReference>
<organism evidence="11 13">
    <name type="scientific">Plasmodiophora brassicae</name>
    <name type="common">Clubroot disease agent</name>
    <dbReference type="NCBI Taxonomy" id="37360"/>
    <lineage>
        <taxon>Eukaryota</taxon>
        <taxon>Sar</taxon>
        <taxon>Rhizaria</taxon>
        <taxon>Endomyxa</taxon>
        <taxon>Phytomyxea</taxon>
        <taxon>Plasmodiophorida</taxon>
        <taxon>Plasmodiophoridae</taxon>
        <taxon>Plasmodiophora</taxon>
    </lineage>
</organism>
<dbReference type="OMA" id="VIMNGIC"/>
<comment type="subcellular location">
    <subcellularLocation>
        <location evidence="2">Mitochondrion</location>
    </subcellularLocation>
</comment>
<geneLocation type="mitochondrion" evidence="12"/>
<dbReference type="Proteomes" id="UP000039324">
    <property type="component" value="Unassembled WGS sequence"/>
</dbReference>
<dbReference type="GO" id="GO:0046872">
    <property type="term" value="F:metal ion binding"/>
    <property type="evidence" value="ECO:0007669"/>
    <property type="project" value="UniProtKB-KW"/>
</dbReference>
<evidence type="ECO:0000256" key="7">
    <source>
        <dbReference type="ARBA" id="ARBA00023049"/>
    </source>
</evidence>
<evidence type="ECO:0000259" key="10">
    <source>
        <dbReference type="Pfam" id="PF05193"/>
    </source>
</evidence>
<dbReference type="GO" id="GO:0005739">
    <property type="term" value="C:mitochondrion"/>
    <property type="evidence" value="ECO:0007669"/>
    <property type="project" value="UniProtKB-SubCell"/>
</dbReference>
<dbReference type="STRING" id="37360.A0A0G4IGS0"/>
<comment type="cofactor">
    <cofactor evidence="1">
        <name>Zn(2+)</name>
        <dbReference type="ChEBI" id="CHEBI:29105"/>
    </cofactor>
</comment>
<dbReference type="PANTHER" id="PTHR11851:SF149">
    <property type="entry name" value="GH01077P"/>
    <property type="match status" value="1"/>
</dbReference>
<keyword evidence="5" id="KW-0378">Hydrolase</keyword>
<feature type="domain" description="Peptidase M16 C-terminal" evidence="10">
    <location>
        <begin position="205"/>
        <end position="390"/>
    </location>
</feature>
<evidence type="ECO:0000256" key="8">
    <source>
        <dbReference type="ARBA" id="ARBA00023128"/>
    </source>
</evidence>
<keyword evidence="8 12" id="KW-0496">Mitochondrion</keyword>
<keyword evidence="3" id="KW-0645">Protease</keyword>
<accession>A0A0G4IGS0</accession>
<dbReference type="OrthoDB" id="10251424at2759"/>
<dbReference type="Pfam" id="PF00675">
    <property type="entry name" value="Peptidase_M16"/>
    <property type="match status" value="1"/>
</dbReference>
<evidence type="ECO:0000256" key="1">
    <source>
        <dbReference type="ARBA" id="ARBA00001947"/>
    </source>
</evidence>
<evidence type="ECO:0000259" key="9">
    <source>
        <dbReference type="Pfam" id="PF00675"/>
    </source>
</evidence>